<evidence type="ECO:0000313" key="3">
    <source>
        <dbReference type="Proteomes" id="UP001208689"/>
    </source>
</evidence>
<keyword evidence="3" id="KW-1185">Reference proteome</keyword>
<dbReference type="EMBL" id="CP104013">
    <property type="protein sequence ID" value="UYP45489.1"/>
    <property type="molecule type" value="Genomic_DNA"/>
</dbReference>
<name>A0ABY6HPP7_9ARCH</name>
<feature type="region of interest" description="Disordered" evidence="1">
    <location>
        <begin position="1"/>
        <end position="32"/>
    </location>
</feature>
<gene>
    <name evidence="2" type="ORF">NEF87_001774</name>
</gene>
<reference evidence="2" key="1">
    <citation type="submission" date="2022-09" db="EMBL/GenBank/DDBJ databases">
        <title>Actin cytoskeleton and complex cell architecture in an #Asgard archaeon.</title>
        <authorList>
            <person name="Ponce Toledo R.I."/>
            <person name="Schleper C."/>
            <person name="Rodrigues Oliveira T."/>
            <person name="Wollweber F."/>
            <person name="Xu J."/>
            <person name="Rittmann S."/>
            <person name="Klingl A."/>
            <person name="Pilhofer M."/>
        </authorList>
    </citation>
    <scope>NUCLEOTIDE SEQUENCE</scope>
    <source>
        <strain evidence="2">B-35</strain>
    </source>
</reference>
<feature type="compositionally biased region" description="Basic and acidic residues" evidence="1">
    <location>
        <begin position="7"/>
        <end position="24"/>
    </location>
</feature>
<protein>
    <submittedName>
        <fullName evidence="2">Uncharacterized protein</fullName>
    </submittedName>
</protein>
<organism evidence="2 3">
    <name type="scientific">Candidatus Lokiarchaeum ossiferum</name>
    <dbReference type="NCBI Taxonomy" id="2951803"/>
    <lineage>
        <taxon>Archaea</taxon>
        <taxon>Promethearchaeati</taxon>
        <taxon>Promethearchaeota</taxon>
        <taxon>Promethearchaeia</taxon>
        <taxon>Promethearchaeales</taxon>
        <taxon>Promethearchaeaceae</taxon>
        <taxon>Candidatus Lokiarchaeum</taxon>
    </lineage>
</organism>
<accession>A0ABY6HPP7</accession>
<evidence type="ECO:0000256" key="1">
    <source>
        <dbReference type="SAM" id="MobiDB-lite"/>
    </source>
</evidence>
<sequence>MSKKKGVTKEPKQGRDLQKSEHLRKNPHQKMPSNLEAVYENGVFIGRKVKAPLASDYAQTPVEYLSLIHDVEKPLETRNDAILHYLMFFQEEFDAFFASPQEEILNVIKYQNAEKLSFLISQLSEITDKRVSNFRKKCCTILKKHPRVEPWMLENI</sequence>
<proteinExistence type="predicted"/>
<dbReference type="Proteomes" id="UP001208689">
    <property type="component" value="Chromosome"/>
</dbReference>
<evidence type="ECO:0000313" key="2">
    <source>
        <dbReference type="EMBL" id="UYP45489.1"/>
    </source>
</evidence>